<evidence type="ECO:0000313" key="3">
    <source>
        <dbReference type="EMBL" id="GFC96166.1"/>
    </source>
</evidence>
<protein>
    <submittedName>
        <fullName evidence="3">Putative LOV domain-containing protein</fullName>
    </submittedName>
</protein>
<evidence type="ECO:0000259" key="2">
    <source>
        <dbReference type="Pfam" id="PF01590"/>
    </source>
</evidence>
<gene>
    <name evidence="3" type="ORF">Tci_868136</name>
</gene>
<evidence type="ECO:0000256" key="1">
    <source>
        <dbReference type="ARBA" id="ARBA00023170"/>
    </source>
</evidence>
<feature type="non-terminal residue" evidence="3">
    <location>
        <position position="156"/>
    </location>
</feature>
<dbReference type="InterPro" id="IPR003018">
    <property type="entry name" value="GAF"/>
</dbReference>
<dbReference type="PANTHER" id="PTHR43102">
    <property type="entry name" value="SLR1143 PROTEIN"/>
    <property type="match status" value="1"/>
</dbReference>
<dbReference type="InterPro" id="IPR029016">
    <property type="entry name" value="GAF-like_dom_sf"/>
</dbReference>
<dbReference type="Gene3D" id="3.30.450.40">
    <property type="match status" value="1"/>
</dbReference>
<proteinExistence type="predicted"/>
<sequence length="156" mass="17373">MNATLTSLLPANETERLETLRQYDILHSLQEAVFNEFVGLTARIFNLPISLITLVDSEEVEYKANEGLPGLRSQPRAEVLCALVVRDHKAIVINDMDTENGLAVEAILVAQDQNLRFYAGAPLVMLDHFSVGTLCVIDRRPRTFSAAEQQVLEHLA</sequence>
<dbReference type="PANTHER" id="PTHR43102:SF2">
    <property type="entry name" value="GAF DOMAIN-CONTAINING PROTEIN"/>
    <property type="match status" value="1"/>
</dbReference>
<comment type="caution">
    <text evidence="3">The sequence shown here is derived from an EMBL/GenBank/DDBJ whole genome shotgun (WGS) entry which is preliminary data.</text>
</comment>
<dbReference type="AlphaFoldDB" id="A0A699SEW2"/>
<name>A0A699SEW2_TANCI</name>
<reference evidence="3" key="1">
    <citation type="journal article" date="2019" name="Sci. Rep.">
        <title>Draft genome of Tanacetum cinerariifolium, the natural source of mosquito coil.</title>
        <authorList>
            <person name="Yamashiro T."/>
            <person name="Shiraishi A."/>
            <person name="Satake H."/>
            <person name="Nakayama K."/>
        </authorList>
    </citation>
    <scope>NUCLEOTIDE SEQUENCE</scope>
</reference>
<dbReference type="Pfam" id="PF01590">
    <property type="entry name" value="GAF"/>
    <property type="match status" value="1"/>
</dbReference>
<feature type="domain" description="GAF" evidence="2">
    <location>
        <begin position="31"/>
        <end position="156"/>
    </location>
</feature>
<dbReference type="EMBL" id="BKCJ011158589">
    <property type="protein sequence ID" value="GFC96166.1"/>
    <property type="molecule type" value="Genomic_DNA"/>
</dbReference>
<organism evidence="3">
    <name type="scientific">Tanacetum cinerariifolium</name>
    <name type="common">Dalmatian daisy</name>
    <name type="synonym">Chrysanthemum cinerariifolium</name>
    <dbReference type="NCBI Taxonomy" id="118510"/>
    <lineage>
        <taxon>Eukaryota</taxon>
        <taxon>Viridiplantae</taxon>
        <taxon>Streptophyta</taxon>
        <taxon>Embryophyta</taxon>
        <taxon>Tracheophyta</taxon>
        <taxon>Spermatophyta</taxon>
        <taxon>Magnoliopsida</taxon>
        <taxon>eudicotyledons</taxon>
        <taxon>Gunneridae</taxon>
        <taxon>Pentapetalae</taxon>
        <taxon>asterids</taxon>
        <taxon>campanulids</taxon>
        <taxon>Asterales</taxon>
        <taxon>Asteraceae</taxon>
        <taxon>Asteroideae</taxon>
        <taxon>Anthemideae</taxon>
        <taxon>Anthemidinae</taxon>
        <taxon>Tanacetum</taxon>
    </lineage>
</organism>
<accession>A0A699SEW2</accession>
<keyword evidence="1" id="KW-0675">Receptor</keyword>
<dbReference type="SUPFAM" id="SSF55781">
    <property type="entry name" value="GAF domain-like"/>
    <property type="match status" value="1"/>
</dbReference>